<dbReference type="Proteomes" id="UP000749646">
    <property type="component" value="Unassembled WGS sequence"/>
</dbReference>
<keyword evidence="2" id="KW-1185">Reference proteome</keyword>
<dbReference type="OrthoDB" id="2430034at2759"/>
<evidence type="ECO:0000313" key="1">
    <source>
        <dbReference type="EMBL" id="KAF9940328.1"/>
    </source>
</evidence>
<reference evidence="1" key="1">
    <citation type="journal article" date="2020" name="Fungal Divers.">
        <title>Resolving the Mortierellaceae phylogeny through synthesis of multi-gene phylogenetics and phylogenomics.</title>
        <authorList>
            <person name="Vandepol N."/>
            <person name="Liber J."/>
            <person name="Desiro A."/>
            <person name="Na H."/>
            <person name="Kennedy M."/>
            <person name="Barry K."/>
            <person name="Grigoriev I.V."/>
            <person name="Miller A.N."/>
            <person name="O'Donnell K."/>
            <person name="Stajich J.E."/>
            <person name="Bonito G."/>
        </authorList>
    </citation>
    <scope>NUCLEOTIDE SEQUENCE</scope>
    <source>
        <strain evidence="1">MES-2147</strain>
    </source>
</reference>
<accession>A0A9P6IPW2</accession>
<proteinExistence type="predicted"/>
<dbReference type="AlphaFoldDB" id="A0A9P6IPW2"/>
<gene>
    <name evidence="1" type="ORF">BGZ65_007482</name>
</gene>
<evidence type="ECO:0000313" key="2">
    <source>
        <dbReference type="Proteomes" id="UP000749646"/>
    </source>
</evidence>
<name>A0A9P6IPW2_9FUNG</name>
<organism evidence="1 2">
    <name type="scientific">Modicella reniformis</name>
    <dbReference type="NCBI Taxonomy" id="1440133"/>
    <lineage>
        <taxon>Eukaryota</taxon>
        <taxon>Fungi</taxon>
        <taxon>Fungi incertae sedis</taxon>
        <taxon>Mucoromycota</taxon>
        <taxon>Mortierellomycotina</taxon>
        <taxon>Mortierellomycetes</taxon>
        <taxon>Mortierellales</taxon>
        <taxon>Mortierellaceae</taxon>
        <taxon>Modicella</taxon>
    </lineage>
</organism>
<comment type="caution">
    <text evidence="1">The sequence shown here is derived from an EMBL/GenBank/DDBJ whole genome shotgun (WGS) entry which is preliminary data.</text>
</comment>
<dbReference type="EMBL" id="JAAAHW010009467">
    <property type="protein sequence ID" value="KAF9940328.1"/>
    <property type="molecule type" value="Genomic_DNA"/>
</dbReference>
<sequence>MKGTVCTNGLTLNILAYDTTQLKPKADFKGKDDNDFMVDISQDLELEDGFLGTTVDEEQGEDSEWDYRIVNAMTFSQLDPGNPNKRETVKVTSRFLNFPVSRFRHFLAQRKTEYEIDALENSVPSFGRDTMEEFFRWASASETGSKSNLDKMQHFYENLWHLKKGWDLRKAQRATFDHVVQRVLRMLGLNGILVIGLGSFESSKGVPSSKHTAIMRHLIIQCENFLEAVYPRSKYCRACEVYFDRDAVGRKTLLGCVKLNLRGKRGQSSTNQ</sequence>
<protein>
    <submittedName>
        <fullName evidence="1">Uncharacterized protein</fullName>
    </submittedName>
</protein>